<comment type="caution">
    <text evidence="2">The sequence shown here is derived from an EMBL/GenBank/DDBJ whole genome shotgun (WGS) entry which is preliminary data.</text>
</comment>
<dbReference type="PANTHER" id="PTHR45947">
    <property type="entry name" value="SULFOQUINOVOSYL TRANSFERASE SQD2"/>
    <property type="match status" value="1"/>
</dbReference>
<dbReference type="InterPro" id="IPR028098">
    <property type="entry name" value="Glyco_trans_4-like_N"/>
</dbReference>
<evidence type="ECO:0000259" key="1">
    <source>
        <dbReference type="Pfam" id="PF13439"/>
    </source>
</evidence>
<dbReference type="InterPro" id="IPR050194">
    <property type="entry name" value="Glycosyltransferase_grp1"/>
</dbReference>
<reference evidence="2 3" key="1">
    <citation type="submission" date="2017-09" db="EMBL/GenBank/DDBJ databases">
        <title>Depth-based differentiation of microbial function through sediment-hosted aquifers and enrichment of novel symbionts in the deep terrestrial subsurface.</title>
        <authorList>
            <person name="Probst A.J."/>
            <person name="Ladd B."/>
            <person name="Jarett J.K."/>
            <person name="Geller-Mcgrath D.E."/>
            <person name="Sieber C.M."/>
            <person name="Emerson J.B."/>
            <person name="Anantharaman K."/>
            <person name="Thomas B.C."/>
            <person name="Malmstrom R."/>
            <person name="Stieglmeier M."/>
            <person name="Klingl A."/>
            <person name="Woyke T."/>
            <person name="Ryan C.M."/>
            <person name="Banfield J.F."/>
        </authorList>
    </citation>
    <scope>NUCLEOTIDE SEQUENCE [LARGE SCALE GENOMIC DNA]</scope>
    <source>
        <strain evidence="2">CG23_combo_of_CG06-09_8_20_14_all_48_7</strain>
    </source>
</reference>
<gene>
    <name evidence="2" type="ORF">COX46_02255</name>
</gene>
<dbReference type="Pfam" id="PF13439">
    <property type="entry name" value="Glyco_transf_4"/>
    <property type="match status" value="1"/>
</dbReference>
<accession>A0A2G9YB71</accession>
<dbReference type="AlphaFoldDB" id="A0A2G9YB71"/>
<protein>
    <recommendedName>
        <fullName evidence="1">Glycosyltransferase subfamily 4-like N-terminal domain-containing protein</fullName>
    </recommendedName>
</protein>
<feature type="non-terminal residue" evidence="2">
    <location>
        <position position="268"/>
    </location>
</feature>
<name>A0A2G9YB71_9BACT</name>
<dbReference type="SUPFAM" id="SSF53756">
    <property type="entry name" value="UDP-Glycosyltransferase/glycogen phosphorylase"/>
    <property type="match status" value="1"/>
</dbReference>
<dbReference type="EMBL" id="PCRF01000107">
    <property type="protein sequence ID" value="PIP16432.1"/>
    <property type="molecule type" value="Genomic_DNA"/>
</dbReference>
<dbReference type="Proteomes" id="UP000230392">
    <property type="component" value="Unassembled WGS sequence"/>
</dbReference>
<sequence>MKKSFLLITEETIPPIQRFSLTERLAEVLSEIPGLKVHLIAVSSNPKARLGKVYFHGITIRNWSLFNLIKRAETNLKILASAIRTVRKYRVSFIHGWWPIAFLTAKLTDRPYAVDMPEFIEEMYRSFNQPFYKIVRLILRRFQLMVATGSRAVIVESQLAADEWHRRKKTLDSTRVHIIPYGVDTEFFSKGEGQSIRQQFGLSKDETLVVYHGDIGYDDGIDVLLEAAKDLPLIVAIVGEGPKSLMNRLRKMAGPGTIFTGWLPYLKM</sequence>
<dbReference type="Gene3D" id="3.40.50.2000">
    <property type="entry name" value="Glycogen Phosphorylase B"/>
    <property type="match status" value="2"/>
</dbReference>
<evidence type="ECO:0000313" key="2">
    <source>
        <dbReference type="EMBL" id="PIP16432.1"/>
    </source>
</evidence>
<feature type="domain" description="Glycosyltransferase subfamily 4-like N-terminal" evidence="1">
    <location>
        <begin position="23"/>
        <end position="186"/>
    </location>
</feature>
<evidence type="ECO:0000313" key="3">
    <source>
        <dbReference type="Proteomes" id="UP000230392"/>
    </source>
</evidence>
<proteinExistence type="predicted"/>
<dbReference type="GO" id="GO:0016758">
    <property type="term" value="F:hexosyltransferase activity"/>
    <property type="evidence" value="ECO:0007669"/>
    <property type="project" value="TreeGrafter"/>
</dbReference>
<dbReference type="PANTHER" id="PTHR45947:SF3">
    <property type="entry name" value="SULFOQUINOVOSYL TRANSFERASE SQD2"/>
    <property type="match status" value="1"/>
</dbReference>
<organism evidence="2 3">
    <name type="scientific">bacterium (Candidatus Ratteibacteria) CG23_combo_of_CG06-09_8_20_14_all_48_7</name>
    <dbReference type="NCBI Taxonomy" id="2014292"/>
    <lineage>
        <taxon>Bacteria</taxon>
        <taxon>Candidatus Ratteibacteria</taxon>
    </lineage>
</organism>